<evidence type="ECO:0000313" key="1">
    <source>
        <dbReference type="EMBL" id="KAL2801944.1"/>
    </source>
</evidence>
<name>A0ABR4GTR4_9EURO</name>
<evidence type="ECO:0000313" key="2">
    <source>
        <dbReference type="Proteomes" id="UP001610334"/>
    </source>
</evidence>
<protein>
    <recommendedName>
        <fullName evidence="3">ABM domain-containing protein</fullName>
    </recommendedName>
</protein>
<reference evidence="1 2" key="1">
    <citation type="submission" date="2024-07" db="EMBL/GenBank/DDBJ databases">
        <title>Section-level genome sequencing and comparative genomics of Aspergillus sections Usti and Cavernicolus.</title>
        <authorList>
            <consortium name="Lawrence Berkeley National Laboratory"/>
            <person name="Nybo J.L."/>
            <person name="Vesth T.C."/>
            <person name="Theobald S."/>
            <person name="Frisvad J.C."/>
            <person name="Larsen T.O."/>
            <person name="Kjaerboelling I."/>
            <person name="Rothschild-Mancinelli K."/>
            <person name="Lyhne E.K."/>
            <person name="Kogle M.E."/>
            <person name="Barry K."/>
            <person name="Clum A."/>
            <person name="Na H."/>
            <person name="Ledsgaard L."/>
            <person name="Lin J."/>
            <person name="Lipzen A."/>
            <person name="Kuo A."/>
            <person name="Riley R."/>
            <person name="Mondo S."/>
            <person name="Labutti K."/>
            <person name="Haridas S."/>
            <person name="Pangalinan J."/>
            <person name="Salamov A.A."/>
            <person name="Simmons B.A."/>
            <person name="Magnuson J.K."/>
            <person name="Chen J."/>
            <person name="Drula E."/>
            <person name="Henrissat B."/>
            <person name="Wiebenga A."/>
            <person name="Lubbers R.J."/>
            <person name="Gomes A.C."/>
            <person name="Makela M.R."/>
            <person name="Stajich J."/>
            <person name="Grigoriev I.V."/>
            <person name="Mortensen U.H."/>
            <person name="De Vries R.P."/>
            <person name="Baker S.E."/>
            <person name="Andersen M.R."/>
        </authorList>
    </citation>
    <scope>NUCLEOTIDE SEQUENCE [LARGE SCALE GENOMIC DNA]</scope>
    <source>
        <strain evidence="1 2">CBS 588.65</strain>
    </source>
</reference>
<keyword evidence="2" id="KW-1185">Reference proteome</keyword>
<accession>A0ABR4GTR4</accession>
<gene>
    <name evidence="1" type="ORF">BJX63DRAFT_438324</name>
</gene>
<dbReference type="EMBL" id="JBFXLT010000222">
    <property type="protein sequence ID" value="KAL2801944.1"/>
    <property type="molecule type" value="Genomic_DNA"/>
</dbReference>
<dbReference type="Proteomes" id="UP001610334">
    <property type="component" value="Unassembled WGS sequence"/>
</dbReference>
<comment type="caution">
    <text evidence="1">The sequence shown here is derived from an EMBL/GenBank/DDBJ whole genome shotgun (WGS) entry which is preliminary data.</text>
</comment>
<proteinExistence type="predicted"/>
<evidence type="ECO:0008006" key="3">
    <source>
        <dbReference type="Google" id="ProtNLM"/>
    </source>
</evidence>
<sequence length="130" mass="14130">MRIIDTAKYVLACASALVAADVTFVVSLKPLPGKADAASQYMARTIDSFHHIKPPGQLELFAFVNGDGRVVGVEKYTSQQAALDWALSKTHVDALRPMGKYFDLLSVQITTDATLDIKDLFSKSIPDTEA</sequence>
<organism evidence="1 2">
    <name type="scientific">Aspergillus granulosus</name>
    <dbReference type="NCBI Taxonomy" id="176169"/>
    <lineage>
        <taxon>Eukaryota</taxon>
        <taxon>Fungi</taxon>
        <taxon>Dikarya</taxon>
        <taxon>Ascomycota</taxon>
        <taxon>Pezizomycotina</taxon>
        <taxon>Eurotiomycetes</taxon>
        <taxon>Eurotiomycetidae</taxon>
        <taxon>Eurotiales</taxon>
        <taxon>Aspergillaceae</taxon>
        <taxon>Aspergillus</taxon>
        <taxon>Aspergillus subgen. Nidulantes</taxon>
    </lineage>
</organism>